<gene>
    <name evidence="5" type="ORF">FC62_GL001268</name>
</gene>
<dbReference type="CDD" id="cd00845">
    <property type="entry name" value="MPP_UshA_N_like"/>
    <property type="match status" value="1"/>
</dbReference>
<dbReference type="AlphaFoldDB" id="A0A0R1GTW7"/>
<dbReference type="GO" id="GO:0008768">
    <property type="term" value="F:UDP-sugar diphosphatase activity"/>
    <property type="evidence" value="ECO:0007669"/>
    <property type="project" value="TreeGrafter"/>
</dbReference>
<dbReference type="GO" id="GO:0008253">
    <property type="term" value="F:5'-nucleotidase activity"/>
    <property type="evidence" value="ECO:0007669"/>
    <property type="project" value="TreeGrafter"/>
</dbReference>
<dbReference type="GO" id="GO:0009166">
    <property type="term" value="P:nucleotide catabolic process"/>
    <property type="evidence" value="ECO:0007669"/>
    <property type="project" value="InterPro"/>
</dbReference>
<keyword evidence="1" id="KW-0732">Signal</keyword>
<keyword evidence="2" id="KW-0547">Nucleotide-binding</keyword>
<dbReference type="SUPFAM" id="SSF55816">
    <property type="entry name" value="5'-nucleotidase (syn. UDP-sugar hydrolase), C-terminal domain"/>
    <property type="match status" value="1"/>
</dbReference>
<dbReference type="PANTHER" id="PTHR11575:SF23">
    <property type="entry name" value="5-NUCLEOTIDASE FAMILY PROTEIN"/>
    <property type="match status" value="1"/>
</dbReference>
<keyword evidence="6" id="KW-1185">Reference proteome</keyword>
<organism evidence="5 6">
    <name type="scientific">Amylolactobacillus amylotrophicus DSM 20534</name>
    <dbReference type="NCBI Taxonomy" id="1423722"/>
    <lineage>
        <taxon>Bacteria</taxon>
        <taxon>Bacillati</taxon>
        <taxon>Bacillota</taxon>
        <taxon>Bacilli</taxon>
        <taxon>Lactobacillales</taxon>
        <taxon>Lactobacillaceae</taxon>
        <taxon>Amylolactobacillus</taxon>
    </lineage>
</organism>
<evidence type="ECO:0000256" key="2">
    <source>
        <dbReference type="RuleBase" id="RU362119"/>
    </source>
</evidence>
<dbReference type="Gene3D" id="3.60.21.10">
    <property type="match status" value="1"/>
</dbReference>
<name>A0A0R1GTW7_9LACO</name>
<keyword evidence="2" id="KW-0378">Hydrolase</keyword>
<dbReference type="RefSeq" id="WP_056946447.1">
    <property type="nucleotide sequence ID" value="NZ_AZCV01000005.1"/>
</dbReference>
<dbReference type="InterPro" id="IPR006179">
    <property type="entry name" value="5_nucleotidase/apyrase"/>
</dbReference>
<dbReference type="Gene3D" id="3.90.780.10">
    <property type="entry name" value="5'-Nucleotidase, C-terminal domain"/>
    <property type="match status" value="1"/>
</dbReference>
<dbReference type="Pfam" id="PF00149">
    <property type="entry name" value="Metallophos"/>
    <property type="match status" value="1"/>
</dbReference>
<dbReference type="GO" id="GO:0046872">
    <property type="term" value="F:metal ion binding"/>
    <property type="evidence" value="ECO:0007669"/>
    <property type="project" value="InterPro"/>
</dbReference>
<dbReference type="InterPro" id="IPR036907">
    <property type="entry name" value="5'-Nucleotdase_C_sf"/>
</dbReference>
<dbReference type="SUPFAM" id="SSF56300">
    <property type="entry name" value="Metallo-dependent phosphatases"/>
    <property type="match status" value="1"/>
</dbReference>
<evidence type="ECO:0000313" key="5">
    <source>
        <dbReference type="EMBL" id="KRK37390.1"/>
    </source>
</evidence>
<dbReference type="PROSITE" id="PS00785">
    <property type="entry name" value="5_NUCLEOTIDASE_1"/>
    <property type="match status" value="1"/>
</dbReference>
<dbReference type="Pfam" id="PF02872">
    <property type="entry name" value="5_nucleotid_C"/>
    <property type="match status" value="1"/>
</dbReference>
<dbReference type="PIRSF" id="PIRSF036361">
    <property type="entry name" value="YunD"/>
    <property type="match status" value="1"/>
</dbReference>
<proteinExistence type="inferred from homology"/>
<dbReference type="GO" id="GO:0030288">
    <property type="term" value="C:outer membrane-bounded periplasmic space"/>
    <property type="evidence" value="ECO:0007669"/>
    <property type="project" value="TreeGrafter"/>
</dbReference>
<comment type="caution">
    <text evidence="5">The sequence shown here is derived from an EMBL/GenBank/DDBJ whole genome shotgun (WGS) entry which is preliminary data.</text>
</comment>
<comment type="similarity">
    <text evidence="2">Belongs to the 5'-nucleotidase family.</text>
</comment>
<dbReference type="InterPro" id="IPR011240">
    <property type="entry name" value="Pesterase_YunD"/>
</dbReference>
<feature type="domain" description="5'-Nucleotidase C-terminal" evidence="4">
    <location>
        <begin position="293"/>
        <end position="414"/>
    </location>
</feature>
<dbReference type="InterPro" id="IPR004843">
    <property type="entry name" value="Calcineurin-like_PHP"/>
</dbReference>
<evidence type="ECO:0000259" key="4">
    <source>
        <dbReference type="Pfam" id="PF02872"/>
    </source>
</evidence>
<feature type="domain" description="Calcineurin-like phosphoesterase" evidence="3">
    <location>
        <begin position="4"/>
        <end position="202"/>
    </location>
</feature>
<reference evidence="5 6" key="1">
    <citation type="journal article" date="2015" name="Genome Announc.">
        <title>Expanding the biotechnology potential of lactobacilli through comparative genomics of 213 strains and associated genera.</title>
        <authorList>
            <person name="Sun Z."/>
            <person name="Harris H.M."/>
            <person name="McCann A."/>
            <person name="Guo C."/>
            <person name="Argimon S."/>
            <person name="Zhang W."/>
            <person name="Yang X."/>
            <person name="Jeffery I.B."/>
            <person name="Cooney J.C."/>
            <person name="Kagawa T.F."/>
            <person name="Liu W."/>
            <person name="Song Y."/>
            <person name="Salvetti E."/>
            <person name="Wrobel A."/>
            <person name="Rasinkangas P."/>
            <person name="Parkhill J."/>
            <person name="Rea M.C."/>
            <person name="O'Sullivan O."/>
            <person name="Ritari J."/>
            <person name="Douillard F.P."/>
            <person name="Paul Ross R."/>
            <person name="Yang R."/>
            <person name="Briner A.E."/>
            <person name="Felis G.E."/>
            <person name="de Vos W.M."/>
            <person name="Barrangou R."/>
            <person name="Klaenhammer T.R."/>
            <person name="Caufield P.W."/>
            <person name="Cui Y."/>
            <person name="Zhang H."/>
            <person name="O'Toole P.W."/>
        </authorList>
    </citation>
    <scope>NUCLEOTIDE SEQUENCE [LARGE SCALE GENOMIC DNA]</scope>
    <source>
        <strain evidence="5 6">DSM 20534</strain>
    </source>
</reference>
<dbReference type="EMBL" id="AZCV01000005">
    <property type="protein sequence ID" value="KRK37390.1"/>
    <property type="molecule type" value="Genomic_DNA"/>
</dbReference>
<dbReference type="InterPro" id="IPR029052">
    <property type="entry name" value="Metallo-depent_PP-like"/>
</dbReference>
<dbReference type="GO" id="GO:0000166">
    <property type="term" value="F:nucleotide binding"/>
    <property type="evidence" value="ECO:0007669"/>
    <property type="project" value="UniProtKB-KW"/>
</dbReference>
<evidence type="ECO:0000259" key="3">
    <source>
        <dbReference type="Pfam" id="PF00149"/>
    </source>
</evidence>
<dbReference type="InterPro" id="IPR008334">
    <property type="entry name" value="5'-Nucleotdase_C"/>
</dbReference>
<accession>A0A0R1GTW7</accession>
<dbReference type="PRINTS" id="PR01607">
    <property type="entry name" value="APYRASEFAMLY"/>
</dbReference>
<evidence type="ECO:0000256" key="1">
    <source>
        <dbReference type="ARBA" id="ARBA00022729"/>
    </source>
</evidence>
<evidence type="ECO:0000313" key="6">
    <source>
        <dbReference type="Proteomes" id="UP000050909"/>
    </source>
</evidence>
<sequence length="455" mass="51773">MESIRIVHTNDLHSHFENWPVIRRYIERAQKDETVSQTLTFDLGDFMDRSHPLTDATDGGINIELMNNVHYDGATIGNNEGIGNPHAILEHLFDHANFDILLGNLFEQDGKRPAFCQPYKIITTKMGTRIAVLGLTAAYPLTYEPNGWDIHLITDVLPGLLAELRGQYDYLILLSHLGITMDKYLANEFKELNLIIGSHTHHLLENGLVVNQSMLAAAGKWGRYIGDIRLEFDVNHQLVQQQVNTVKTADLQTLPGDAKEIAGYVERGEALLAHEHVATLPASYAAKKTEMADALHAIAQTAGTNLAILNTGLFVQQLQPGLLTMNDLHQGLPHPMHVVRVKLRGEDLWRLVMEMEKNRNFLRNFKIKGMSFRGKIFGEIKYLGIEVDQATRTVYVEGQEIDTERDYYIALLDHYVFIPFFPTIEIMGETKFYFPKFFRQVVADYLSHKYKLEDE</sequence>
<protein>
    <submittedName>
        <fullName evidence="5">Ser Thr protein phosphatase</fullName>
    </submittedName>
</protein>
<dbReference type="InterPro" id="IPR006146">
    <property type="entry name" value="5'-Nucleotdase_CS"/>
</dbReference>
<dbReference type="PATRIC" id="fig|1423722.3.peg.1293"/>
<dbReference type="Proteomes" id="UP000050909">
    <property type="component" value="Unassembled WGS sequence"/>
</dbReference>
<dbReference type="PANTHER" id="PTHR11575">
    <property type="entry name" value="5'-NUCLEOTIDASE-RELATED"/>
    <property type="match status" value="1"/>
</dbReference>